<dbReference type="Proteomes" id="UP000298714">
    <property type="component" value="Chromosome"/>
</dbReference>
<accession>A0A4D7C863</accession>
<dbReference type="RefSeq" id="WP_342776867.1">
    <property type="nucleotide sequence ID" value="NZ_CP039704.1"/>
</dbReference>
<name>A0A4D7C863_9SPHN</name>
<reference evidence="3" key="1">
    <citation type="submission" date="2019-04" db="EMBL/GenBank/DDBJ databases">
        <title>Complete genome sequence of Sphingomonas sp. W1-2-3.</title>
        <authorList>
            <person name="Im W.T."/>
        </authorList>
    </citation>
    <scope>NUCLEOTIDE SEQUENCE [LARGE SCALE GENOMIC DNA]</scope>
    <source>
        <strain evidence="3">W1-2-3</strain>
    </source>
</reference>
<dbReference type="AlphaFoldDB" id="A0A4D7C863"/>
<feature type="domain" description="PIN" evidence="1">
    <location>
        <begin position="2"/>
        <end position="44"/>
    </location>
</feature>
<protein>
    <submittedName>
        <fullName evidence="2">Type II toxin-antitoxin system VapC family toxin</fullName>
    </submittedName>
</protein>
<dbReference type="InterPro" id="IPR002716">
    <property type="entry name" value="PIN_dom"/>
</dbReference>
<keyword evidence="3" id="KW-1185">Reference proteome</keyword>
<dbReference type="Gene3D" id="3.40.50.1010">
    <property type="entry name" value="5'-nuclease"/>
    <property type="match status" value="1"/>
</dbReference>
<proteinExistence type="predicted"/>
<dbReference type="EMBL" id="CP039704">
    <property type="protein sequence ID" value="QCI79598.1"/>
    <property type="molecule type" value="Genomic_DNA"/>
</dbReference>
<dbReference type="SUPFAM" id="SSF88723">
    <property type="entry name" value="PIN domain-like"/>
    <property type="match status" value="1"/>
</dbReference>
<dbReference type="Pfam" id="PF01850">
    <property type="entry name" value="PIN"/>
    <property type="match status" value="1"/>
</dbReference>
<dbReference type="KEGG" id="hgn:E6W36_08755"/>
<dbReference type="InterPro" id="IPR029060">
    <property type="entry name" value="PIN-like_dom_sf"/>
</dbReference>
<gene>
    <name evidence="2" type="ORF">E6W36_08755</name>
</gene>
<sequence length="59" mass="6507">MDISPAIAEQAIVLRRLHGLKLPDAIIWASAKVTGRTLATRDAKDFPLDDLSVCCPYRL</sequence>
<evidence type="ECO:0000259" key="1">
    <source>
        <dbReference type="Pfam" id="PF01850"/>
    </source>
</evidence>
<organism evidence="2 3">
    <name type="scientific">Hankyongella ginsenosidimutans</name>
    <dbReference type="NCBI Taxonomy" id="1763828"/>
    <lineage>
        <taxon>Bacteria</taxon>
        <taxon>Pseudomonadati</taxon>
        <taxon>Pseudomonadota</taxon>
        <taxon>Alphaproteobacteria</taxon>
        <taxon>Sphingomonadales</taxon>
        <taxon>Sphingomonadaceae</taxon>
        <taxon>Hankyongella</taxon>
    </lineage>
</organism>
<evidence type="ECO:0000313" key="3">
    <source>
        <dbReference type="Proteomes" id="UP000298714"/>
    </source>
</evidence>
<evidence type="ECO:0000313" key="2">
    <source>
        <dbReference type="EMBL" id="QCI79598.1"/>
    </source>
</evidence>